<evidence type="ECO:0000256" key="8">
    <source>
        <dbReference type="SAM" id="Phobius"/>
    </source>
</evidence>
<dbReference type="InterPro" id="IPR032880">
    <property type="entry name" value="CSC1/OSCA1-like_N"/>
</dbReference>
<reference evidence="12" key="2">
    <citation type="submission" date="2025-09" db="UniProtKB">
        <authorList>
            <consortium name="Ensembl"/>
        </authorList>
    </citation>
    <scope>IDENTIFICATION</scope>
</reference>
<dbReference type="Proteomes" id="UP000694385">
    <property type="component" value="Unassembled WGS sequence"/>
</dbReference>
<keyword evidence="5 8" id="KW-1133">Transmembrane helix</keyword>
<dbReference type="Gene3D" id="3.30.70.330">
    <property type="match status" value="1"/>
</dbReference>
<dbReference type="InterPro" id="IPR045122">
    <property type="entry name" value="Csc1-like"/>
</dbReference>
<evidence type="ECO:0000256" key="4">
    <source>
        <dbReference type="ARBA" id="ARBA00022692"/>
    </source>
</evidence>
<dbReference type="PANTHER" id="PTHR13018">
    <property type="entry name" value="PROBABLE MEMBRANE PROTEIN DUF221-RELATED"/>
    <property type="match status" value="1"/>
</dbReference>
<dbReference type="GO" id="GO:0005886">
    <property type="term" value="C:plasma membrane"/>
    <property type="evidence" value="ECO:0007669"/>
    <property type="project" value="TreeGrafter"/>
</dbReference>
<gene>
    <name evidence="12" type="primary">Tmem63a</name>
</gene>
<evidence type="ECO:0000313" key="12">
    <source>
        <dbReference type="Ensembl" id="ENSJJAP00000013714.1"/>
    </source>
</evidence>
<comment type="similarity">
    <text evidence="2">Belongs to the CSC1 (TC 1.A.17) family.</text>
</comment>
<feature type="domain" description="CSC1/OSCA1-like N-terminal transmembrane" evidence="10">
    <location>
        <begin position="53"/>
        <end position="209"/>
    </location>
</feature>
<feature type="transmembrane region" description="Helical" evidence="8">
    <location>
        <begin position="577"/>
        <end position="606"/>
    </location>
</feature>
<dbReference type="GO" id="GO:0012505">
    <property type="term" value="C:endomembrane system"/>
    <property type="evidence" value="ECO:0007669"/>
    <property type="project" value="UniProtKB-SubCell"/>
</dbReference>
<evidence type="ECO:0000256" key="7">
    <source>
        <dbReference type="ARBA" id="ARBA00036634"/>
    </source>
</evidence>
<feature type="domain" description="CSC1/OSCA1-like 7TM region" evidence="9">
    <location>
        <begin position="509"/>
        <end position="657"/>
    </location>
</feature>
<sequence length="770" mass="88178">MTRSPFLELWSPKAVSIREHLGLGDKPNESYCYNSAKNSTVLQGVTFGGIPTVLLIDVSCFLFLILVFSIIRRRFWDYGRIALVSDARLFRWNVSMCVMLMPVFCPQGCCPWLTAIFRLHDDQILEWCGEDAIHYLSFQRHIIFLLVAVSFLSLCVILPVNLSGDLLDKDPYSFGRTTIANLQTNNDLLWLHTVFSVIYLFLTVGFMWHHTRSIRYKEESLVKQTLFITGLPREARKEMVESHFRDAYPTCEVVDVQLCYSVARLMYLCRERKKTEKSLTYYTNLQAKTGQLTLINPKPCGQFCCCEVQGCEREDAISYYTRLNDRLLERISAEECLVQDQPLGMAFVTFRENSMATYIMKDFNACKCQGLWCRGEPQPSSYSRELCVSKWTVTFASYPEDVCWKNLSIQGLRWWLQWLGINFTLFVVLFFLTTPSIILSTMDKFNVTKPIHALNNPVISQFFPTLLLWSFSALLPSIVYYSTLLESHWTRACHWTYRWGRLTDISSVTLCVFLPDQGAFFVNYVIASAFIGNGMELLRLPGLILYTVRMIMAKTAADRRNVKQNQAFEYEFGAMYAWMLCVFTVIMAYSITCPIIAPFGLIYILLKHMVDRHNLYFAYLPAKLEKRIHFAAVNQALAAPILCLFWLFFFSFLRLGLKAPSTLFTFLVVLLTILACLVYTCFGCFRHLSPQNYKTEESTSDKGSEAEAHVPPPFIPYVPRILNGLASERTALSPQQQQTYGAIHNISGTLPGQHVAQNSGDSVAAAYQEA</sequence>
<reference evidence="12" key="1">
    <citation type="submission" date="2025-08" db="UniProtKB">
        <authorList>
            <consortium name="Ensembl"/>
        </authorList>
    </citation>
    <scope>IDENTIFICATION</scope>
</reference>
<evidence type="ECO:0000256" key="3">
    <source>
        <dbReference type="ARBA" id="ARBA00022448"/>
    </source>
</evidence>
<comment type="catalytic activity">
    <reaction evidence="7">
        <text>Ca(2+)(in) = Ca(2+)(out)</text>
        <dbReference type="Rhea" id="RHEA:29671"/>
        <dbReference type="ChEBI" id="CHEBI:29108"/>
    </reaction>
</comment>
<dbReference type="InterPro" id="IPR003864">
    <property type="entry name" value="CSC1/OSCA1-like_7TM"/>
</dbReference>
<feature type="transmembrane region" description="Helical" evidence="8">
    <location>
        <begin position="415"/>
        <end position="438"/>
    </location>
</feature>
<evidence type="ECO:0000259" key="11">
    <source>
        <dbReference type="Pfam" id="PF14703"/>
    </source>
</evidence>
<evidence type="ECO:0000256" key="1">
    <source>
        <dbReference type="ARBA" id="ARBA00004127"/>
    </source>
</evidence>
<comment type="subcellular location">
    <subcellularLocation>
        <location evidence="1">Endomembrane system</location>
        <topology evidence="1">Multi-pass membrane protein</topology>
    </subcellularLocation>
</comment>
<feature type="transmembrane region" description="Helical" evidence="8">
    <location>
        <begin position="142"/>
        <end position="162"/>
    </location>
</feature>
<keyword evidence="3" id="KW-0813">Transport</keyword>
<dbReference type="Pfam" id="PF02714">
    <property type="entry name" value="RSN1_7TM"/>
    <property type="match status" value="2"/>
</dbReference>
<feature type="domain" description="CSC1/OSCA1-like cytosolic" evidence="11">
    <location>
        <begin position="224"/>
        <end position="406"/>
    </location>
</feature>
<accession>A0A8C5P0E0</accession>
<dbReference type="Pfam" id="PF13967">
    <property type="entry name" value="RSN1_TM"/>
    <property type="match status" value="1"/>
</dbReference>
<keyword evidence="6 8" id="KW-0472">Membrane</keyword>
<evidence type="ECO:0000256" key="2">
    <source>
        <dbReference type="ARBA" id="ARBA00007779"/>
    </source>
</evidence>
<evidence type="ECO:0000259" key="10">
    <source>
        <dbReference type="Pfam" id="PF13967"/>
    </source>
</evidence>
<dbReference type="GO" id="GO:0003676">
    <property type="term" value="F:nucleic acid binding"/>
    <property type="evidence" value="ECO:0007669"/>
    <property type="project" value="InterPro"/>
</dbReference>
<dbReference type="SUPFAM" id="SSF54928">
    <property type="entry name" value="RNA-binding domain, RBD"/>
    <property type="match status" value="1"/>
</dbReference>
<protein>
    <submittedName>
        <fullName evidence="12">Transmembrane protein 63a</fullName>
    </submittedName>
</protein>
<name>A0A8C5P0E0_JACJA</name>
<dbReference type="AlphaFoldDB" id="A0A8C5P0E0"/>
<keyword evidence="4 8" id="KW-0812">Transmembrane</keyword>
<feature type="transmembrane region" description="Helical" evidence="8">
    <location>
        <begin position="636"/>
        <end position="657"/>
    </location>
</feature>
<evidence type="ECO:0000313" key="13">
    <source>
        <dbReference type="Proteomes" id="UP000694385"/>
    </source>
</evidence>
<dbReference type="GO" id="GO:0005227">
    <property type="term" value="F:calcium-activated cation channel activity"/>
    <property type="evidence" value="ECO:0007669"/>
    <property type="project" value="InterPro"/>
</dbReference>
<dbReference type="InterPro" id="IPR035979">
    <property type="entry name" value="RBD_domain_sf"/>
</dbReference>
<dbReference type="InterPro" id="IPR012677">
    <property type="entry name" value="Nucleotide-bd_a/b_plait_sf"/>
</dbReference>
<feature type="transmembrane region" description="Helical" evidence="8">
    <location>
        <begin position="663"/>
        <end position="685"/>
    </location>
</feature>
<evidence type="ECO:0000259" key="9">
    <source>
        <dbReference type="Pfam" id="PF02714"/>
    </source>
</evidence>
<dbReference type="InterPro" id="IPR027815">
    <property type="entry name" value="CSC1/OSCA1-like_cyt"/>
</dbReference>
<evidence type="ECO:0000256" key="6">
    <source>
        <dbReference type="ARBA" id="ARBA00023136"/>
    </source>
</evidence>
<keyword evidence="13" id="KW-1185">Reference proteome</keyword>
<dbReference type="Ensembl" id="ENSJJAT00000020207.1">
    <property type="protein sequence ID" value="ENSJJAP00000013714.1"/>
    <property type="gene ID" value="ENSJJAG00000016345.1"/>
</dbReference>
<feature type="transmembrane region" description="Helical" evidence="8">
    <location>
        <begin position="458"/>
        <end position="481"/>
    </location>
</feature>
<feature type="transmembrane region" description="Helical" evidence="8">
    <location>
        <begin position="49"/>
        <end position="71"/>
    </location>
</feature>
<dbReference type="PANTHER" id="PTHR13018:SF24">
    <property type="entry name" value="CSC1-LIKE PROTEIN 1"/>
    <property type="match status" value="1"/>
</dbReference>
<proteinExistence type="inferred from homology"/>
<dbReference type="GeneTree" id="ENSGT00940000159576"/>
<feature type="transmembrane region" description="Helical" evidence="8">
    <location>
        <begin position="189"/>
        <end position="208"/>
    </location>
</feature>
<feature type="domain" description="CSC1/OSCA1-like 7TM region" evidence="9">
    <location>
        <begin position="418"/>
        <end position="492"/>
    </location>
</feature>
<evidence type="ECO:0000256" key="5">
    <source>
        <dbReference type="ARBA" id="ARBA00022989"/>
    </source>
</evidence>
<organism evidence="12 13">
    <name type="scientific">Jaculus jaculus</name>
    <name type="common">Lesser Egyptian jerboa</name>
    <dbReference type="NCBI Taxonomy" id="51337"/>
    <lineage>
        <taxon>Eukaryota</taxon>
        <taxon>Metazoa</taxon>
        <taxon>Chordata</taxon>
        <taxon>Craniata</taxon>
        <taxon>Vertebrata</taxon>
        <taxon>Euteleostomi</taxon>
        <taxon>Mammalia</taxon>
        <taxon>Eutheria</taxon>
        <taxon>Euarchontoglires</taxon>
        <taxon>Glires</taxon>
        <taxon>Rodentia</taxon>
        <taxon>Myomorpha</taxon>
        <taxon>Dipodoidea</taxon>
        <taxon>Dipodidae</taxon>
        <taxon>Dipodinae</taxon>
        <taxon>Jaculus</taxon>
    </lineage>
</organism>
<dbReference type="Pfam" id="PF14703">
    <property type="entry name" value="PHM7_cyt"/>
    <property type="match status" value="1"/>
</dbReference>